<dbReference type="GO" id="GO:0065002">
    <property type="term" value="P:intracellular protein transmembrane transport"/>
    <property type="evidence" value="ECO:0007669"/>
    <property type="project" value="TreeGrafter"/>
</dbReference>
<feature type="transmembrane region" description="Helical" evidence="6">
    <location>
        <begin position="167"/>
        <end position="191"/>
    </location>
</feature>
<evidence type="ECO:0000256" key="3">
    <source>
        <dbReference type="ARBA" id="ARBA00022692"/>
    </source>
</evidence>
<evidence type="ECO:0000256" key="4">
    <source>
        <dbReference type="ARBA" id="ARBA00022989"/>
    </source>
</evidence>
<dbReference type="GO" id="GO:0033281">
    <property type="term" value="C:TAT protein transport complex"/>
    <property type="evidence" value="ECO:0007669"/>
    <property type="project" value="TreeGrafter"/>
</dbReference>
<protein>
    <submittedName>
        <fullName evidence="7">Sec-independent periplasmic protein translocase</fullName>
    </submittedName>
</protein>
<dbReference type="AlphaFoldDB" id="A0A0D3M5P8"/>
<dbReference type="PRINTS" id="PR01840">
    <property type="entry name" value="TATCFAMILY"/>
</dbReference>
<dbReference type="InterPro" id="IPR002033">
    <property type="entry name" value="TatC"/>
</dbReference>
<sequence>MRFKFKLDRLNTKLSKRIYLSFSDHSQEFRDRFLQIICLLSILLVICLTNIRFITFFIQHSIEGVRFFQPSPEKYLILSLELSFYTSLLLTSPFIAISILCYFLPAFIPRERKAIISLFIISAFLFLAGIIYANKILIPTTLTFFLTYTKELLEPLWSFEDYSRLSLILYLSAVLTFQIPILQLILSFLGIANSRNYVQLGKYILLGATIIGAFLTPSTDPITQTILASAIVLIYCLGTGLVLALEKIAVLR</sequence>
<accession>A0A0D3M5P8</accession>
<evidence type="ECO:0000256" key="2">
    <source>
        <dbReference type="ARBA" id="ARBA00008882"/>
    </source>
</evidence>
<feature type="transmembrane region" description="Helical" evidence="6">
    <location>
        <begin position="203"/>
        <end position="219"/>
    </location>
</feature>
<dbReference type="GeneID" id="24121168"/>
<keyword evidence="3 6" id="KW-0812">Transmembrane</keyword>
<dbReference type="PANTHER" id="PTHR30371:SF0">
    <property type="entry name" value="SEC-INDEPENDENT PROTEIN TRANSLOCASE PROTEIN TATC, CHLOROPLASTIC-RELATED"/>
    <property type="match status" value="1"/>
</dbReference>
<keyword evidence="4 6" id="KW-1133">Transmembrane helix</keyword>
<dbReference type="EMBL" id="KJ624065">
    <property type="protein sequence ID" value="AIB04122.1"/>
    <property type="molecule type" value="Genomic_DNA"/>
</dbReference>
<feature type="transmembrane region" description="Helical" evidence="6">
    <location>
        <begin position="82"/>
        <end position="104"/>
    </location>
</feature>
<dbReference type="GO" id="GO:0043953">
    <property type="term" value="P:protein transport by the Tat complex"/>
    <property type="evidence" value="ECO:0007669"/>
    <property type="project" value="TreeGrafter"/>
</dbReference>
<feature type="transmembrane region" description="Helical" evidence="6">
    <location>
        <begin position="36"/>
        <end position="62"/>
    </location>
</feature>
<evidence type="ECO:0000313" key="7">
    <source>
        <dbReference type="EMBL" id="AIB04122.1"/>
    </source>
</evidence>
<organism evidence="7">
    <name type="scientific">Trachydiscus minutus</name>
    <dbReference type="NCBI Taxonomy" id="1032745"/>
    <lineage>
        <taxon>Eukaryota</taxon>
        <taxon>Sar</taxon>
        <taxon>Stramenopiles</taxon>
        <taxon>Ochrophyta</taxon>
        <taxon>Eustigmatophyceae</taxon>
        <taxon>Goniochloridales</taxon>
        <taxon>Goniochloridaceae</taxon>
        <taxon>Trachydiscus</taxon>
    </lineage>
</organism>
<dbReference type="RefSeq" id="YP_009131314.1">
    <property type="nucleotide sequence ID" value="NC_026851.1"/>
</dbReference>
<dbReference type="NCBIfam" id="TIGR00945">
    <property type="entry name" value="tatC"/>
    <property type="match status" value="1"/>
</dbReference>
<dbReference type="GO" id="GO:0009977">
    <property type="term" value="F:proton motive force dependent protein transmembrane transporter activity"/>
    <property type="evidence" value="ECO:0007669"/>
    <property type="project" value="TreeGrafter"/>
</dbReference>
<dbReference type="Pfam" id="PF00902">
    <property type="entry name" value="TatC"/>
    <property type="match status" value="1"/>
</dbReference>
<keyword evidence="5 6" id="KW-0472">Membrane</keyword>
<keyword evidence="7" id="KW-0934">Plastid</keyword>
<feature type="transmembrane region" description="Helical" evidence="6">
    <location>
        <begin position="116"/>
        <end position="147"/>
    </location>
</feature>
<evidence type="ECO:0000256" key="5">
    <source>
        <dbReference type="ARBA" id="ARBA00023136"/>
    </source>
</evidence>
<feature type="transmembrane region" description="Helical" evidence="6">
    <location>
        <begin position="225"/>
        <end position="245"/>
    </location>
</feature>
<comment type="subcellular location">
    <subcellularLocation>
        <location evidence="1">Membrane</location>
        <topology evidence="1">Multi-pass membrane protein</topology>
    </subcellularLocation>
</comment>
<evidence type="ECO:0000256" key="6">
    <source>
        <dbReference type="SAM" id="Phobius"/>
    </source>
</evidence>
<geneLocation type="plastid" evidence="7"/>
<gene>
    <name evidence="7" type="primary">tatC</name>
</gene>
<name>A0A0D3M5P8_9STRA</name>
<evidence type="ECO:0000256" key="1">
    <source>
        <dbReference type="ARBA" id="ARBA00004141"/>
    </source>
</evidence>
<dbReference type="PANTHER" id="PTHR30371">
    <property type="entry name" value="SEC-INDEPENDENT PROTEIN TRANSLOCASE PROTEIN TATC"/>
    <property type="match status" value="1"/>
</dbReference>
<comment type="similarity">
    <text evidence="2">Belongs to the TatC family.</text>
</comment>
<reference evidence="7" key="1">
    <citation type="journal article" date="2015" name="Sci. Rep.">
        <title>Updating algal evolutionary relationships through plastid genome sequencing: did alveolate plastids emerge through endosymbiosis of an ochrophyte?</title>
        <authorList>
            <person name="Sevcikova T."/>
            <person name="Horak A."/>
            <person name="Klimes V."/>
            <person name="Zbrankova V."/>
            <person name="Demir-Hilton E."/>
            <person name="Sudek S."/>
            <person name="Jenkins J."/>
            <person name="Schmutz J."/>
            <person name="Pribyl P."/>
            <person name="Fousek J."/>
            <person name="Vlcek C."/>
            <person name="Lang B.F."/>
            <person name="Obornik M."/>
            <person name="Worden A.Z."/>
            <person name="Elias M."/>
        </authorList>
    </citation>
    <scope>NUCLEOTIDE SEQUENCE</scope>
</reference>
<proteinExistence type="inferred from homology"/>